<evidence type="ECO:0000256" key="3">
    <source>
        <dbReference type="ARBA" id="ARBA00023163"/>
    </source>
</evidence>
<dbReference type="RefSeq" id="WP_181888703.1">
    <property type="nucleotide sequence ID" value="NZ_JACDTZ010000001.1"/>
</dbReference>
<evidence type="ECO:0000313" key="6">
    <source>
        <dbReference type="EMBL" id="MBA5244032.1"/>
    </source>
</evidence>
<protein>
    <submittedName>
        <fullName evidence="6">TetR family transcriptional regulator</fullName>
    </submittedName>
</protein>
<sequence length="192" mass="20185">MQLTRERITGAALAILAEYGLADVSMRRVATSLSVAPGALYWHIANKQELIASMAEEIVQELFDGPLPDPARLSGELREALLSTRDGAEVVVAAVSQPGSQVQKELETRFAASVRAWLGEAASTSNVRVAARGLLRLTLGDAAVQQAAAQLAQATGADEESDGADEHAAAVAFLLDGLKRSASAGTKLWPHE</sequence>
<dbReference type="Gene3D" id="1.10.357.10">
    <property type="entry name" value="Tetracycline Repressor, domain 2"/>
    <property type="match status" value="1"/>
</dbReference>
<accession>A0A7W2EAJ0</accession>
<proteinExistence type="predicted"/>
<dbReference type="Pfam" id="PF00440">
    <property type="entry name" value="TetR_N"/>
    <property type="match status" value="1"/>
</dbReference>
<keyword evidence="1" id="KW-0805">Transcription regulation</keyword>
<dbReference type="PANTHER" id="PTHR30055:SF151">
    <property type="entry name" value="TRANSCRIPTIONAL REGULATORY PROTEIN"/>
    <property type="match status" value="1"/>
</dbReference>
<dbReference type="PRINTS" id="PR00455">
    <property type="entry name" value="HTHTETR"/>
</dbReference>
<dbReference type="InterPro" id="IPR050109">
    <property type="entry name" value="HTH-type_TetR-like_transc_reg"/>
</dbReference>
<dbReference type="InterPro" id="IPR009057">
    <property type="entry name" value="Homeodomain-like_sf"/>
</dbReference>
<dbReference type="PANTHER" id="PTHR30055">
    <property type="entry name" value="HTH-TYPE TRANSCRIPTIONAL REGULATOR RUTR"/>
    <property type="match status" value="1"/>
</dbReference>
<reference evidence="6 7" key="1">
    <citation type="submission" date="2020-07" db="EMBL/GenBank/DDBJ databases">
        <title>Draft genome and description of Corynebacterium haemomassiliense strain Marseile-Q3615 sp. nov.</title>
        <authorList>
            <person name="Boxberger M."/>
            <person name="La Scola B."/>
        </authorList>
    </citation>
    <scope>NUCLEOTIDE SEQUENCE [LARGE SCALE GENOMIC DNA]</scope>
    <source>
        <strain evidence="6 7">Marseille-Q3615</strain>
    </source>
</reference>
<dbReference type="GO" id="GO:0003700">
    <property type="term" value="F:DNA-binding transcription factor activity"/>
    <property type="evidence" value="ECO:0007669"/>
    <property type="project" value="TreeGrafter"/>
</dbReference>
<organism evidence="6 7">
    <name type="scientific">Corynebacterium haemomassiliense</name>
    <dbReference type="NCBI Taxonomy" id="2754726"/>
    <lineage>
        <taxon>Bacteria</taxon>
        <taxon>Bacillati</taxon>
        <taxon>Actinomycetota</taxon>
        <taxon>Actinomycetes</taxon>
        <taxon>Mycobacteriales</taxon>
        <taxon>Corynebacteriaceae</taxon>
        <taxon>Corynebacterium</taxon>
    </lineage>
</organism>
<name>A0A7W2EAJ0_9CORY</name>
<keyword evidence="2 4" id="KW-0238">DNA-binding</keyword>
<dbReference type="AlphaFoldDB" id="A0A7W2EAJ0"/>
<feature type="DNA-binding region" description="H-T-H motif" evidence="4">
    <location>
        <begin position="25"/>
        <end position="44"/>
    </location>
</feature>
<comment type="caution">
    <text evidence="6">The sequence shown here is derived from an EMBL/GenBank/DDBJ whole genome shotgun (WGS) entry which is preliminary data.</text>
</comment>
<evidence type="ECO:0000313" key="7">
    <source>
        <dbReference type="Proteomes" id="UP000523682"/>
    </source>
</evidence>
<evidence type="ECO:0000256" key="1">
    <source>
        <dbReference type="ARBA" id="ARBA00023015"/>
    </source>
</evidence>
<evidence type="ECO:0000256" key="4">
    <source>
        <dbReference type="PROSITE-ProRule" id="PRU00335"/>
    </source>
</evidence>
<dbReference type="GO" id="GO:0000976">
    <property type="term" value="F:transcription cis-regulatory region binding"/>
    <property type="evidence" value="ECO:0007669"/>
    <property type="project" value="TreeGrafter"/>
</dbReference>
<keyword evidence="3" id="KW-0804">Transcription</keyword>
<evidence type="ECO:0000256" key="2">
    <source>
        <dbReference type="ARBA" id="ARBA00023125"/>
    </source>
</evidence>
<dbReference type="InterPro" id="IPR001647">
    <property type="entry name" value="HTH_TetR"/>
</dbReference>
<keyword evidence="7" id="KW-1185">Reference proteome</keyword>
<feature type="domain" description="HTH tetR-type" evidence="5">
    <location>
        <begin position="2"/>
        <end position="62"/>
    </location>
</feature>
<dbReference type="Proteomes" id="UP000523682">
    <property type="component" value="Unassembled WGS sequence"/>
</dbReference>
<dbReference type="PROSITE" id="PS50977">
    <property type="entry name" value="HTH_TETR_2"/>
    <property type="match status" value="1"/>
</dbReference>
<evidence type="ECO:0000259" key="5">
    <source>
        <dbReference type="PROSITE" id="PS50977"/>
    </source>
</evidence>
<dbReference type="EMBL" id="JACDTZ010000001">
    <property type="protein sequence ID" value="MBA5244032.1"/>
    <property type="molecule type" value="Genomic_DNA"/>
</dbReference>
<gene>
    <name evidence="6" type="ORF">H0193_04245</name>
</gene>
<dbReference type="Gene3D" id="1.10.10.60">
    <property type="entry name" value="Homeodomain-like"/>
    <property type="match status" value="1"/>
</dbReference>
<dbReference type="SUPFAM" id="SSF46689">
    <property type="entry name" value="Homeodomain-like"/>
    <property type="match status" value="1"/>
</dbReference>